<feature type="region of interest" description="Disordered" evidence="1">
    <location>
        <begin position="136"/>
        <end position="281"/>
    </location>
</feature>
<organism evidence="2">
    <name type="scientific">Cladocopium goreaui</name>
    <dbReference type="NCBI Taxonomy" id="2562237"/>
    <lineage>
        <taxon>Eukaryota</taxon>
        <taxon>Sar</taxon>
        <taxon>Alveolata</taxon>
        <taxon>Dinophyceae</taxon>
        <taxon>Suessiales</taxon>
        <taxon>Symbiodiniaceae</taxon>
        <taxon>Cladocopium</taxon>
    </lineage>
</organism>
<reference evidence="2" key="1">
    <citation type="submission" date="2022-10" db="EMBL/GenBank/DDBJ databases">
        <authorList>
            <person name="Chen Y."/>
            <person name="Dougan E. K."/>
            <person name="Chan C."/>
            <person name="Rhodes N."/>
            <person name="Thang M."/>
        </authorList>
    </citation>
    <scope>NUCLEOTIDE SEQUENCE</scope>
</reference>
<comment type="caution">
    <text evidence="2">The sequence shown here is derived from an EMBL/GenBank/DDBJ whole genome shotgun (WGS) entry which is preliminary data.</text>
</comment>
<feature type="non-terminal residue" evidence="2">
    <location>
        <position position="713"/>
    </location>
</feature>
<feature type="compositionally biased region" description="Acidic residues" evidence="1">
    <location>
        <begin position="136"/>
        <end position="148"/>
    </location>
</feature>
<evidence type="ECO:0000256" key="1">
    <source>
        <dbReference type="SAM" id="MobiDB-lite"/>
    </source>
</evidence>
<name>A0A9P1GFW1_9DINO</name>
<sequence length="713" mass="78300">KLDELTVSMENQIAENPDAVASEIMKADPHLKPTFEGYNEMVGTFYALHGLDAELYGSIQDAVAQIKRNTFAAILLQCDPGETLEMQAEEKNDFKDLQEKCGTGLWKAAGLKRKKFPTFKGQSARITDAWWDASLEDPETETNSESEPSDNTVDGAIQDSQDLPKTVEAMEITSEPESVPREEGPDVEAMDTAVPPEEGSKDEEAMEITSEPESVPREEGPDVEAVDTAVPPEEGSKDEEAMETTSEPESVPREEGPDVEAVDTAVPPEEGSKDEEATETIPPTAHSLLVFRPFSCAMLARIVVHVSLFSCLTAIRDDAALRYGLNTGAAIITDSMAGAVPLAVNSAIRKVNGRVSRKMKAVQAQMDAVKVKQTAAESAMQKKNATLKAIESHNAEYTAHAKKTREAFAALEDAMEVHSSKNNDFEKAKDCWDCKDTKLEKDGKGSFPLSPPFSTCAFEFSHFHFCTHEGLDASLSTGLPCGGDMVLEEPFQAPIYSRYLSPTPAAMARKLARPMAAAKPKKVVECDDESSCEDFVFEDDFWELDWILLLIIQCGGNGVLKEEEWKTLDASVLEATEALGEKREKAMKAQEEKDEELKGMEKALDDKKTERDEAEKTLKEKEDKLKEAGDFKKNKADEHDKAEAAMHEARKALDKSQLLLDTAIDAAEKASAEAKAAADQVKILEEEHGDEKKGLEMLLKVRTAIESFYGNLV</sequence>
<feature type="region of interest" description="Disordered" evidence="1">
    <location>
        <begin position="581"/>
        <end position="623"/>
    </location>
</feature>
<dbReference type="AlphaFoldDB" id="A0A9P1GFW1"/>
<accession>A0A9P1GFW1</accession>
<gene>
    <name evidence="2" type="ORF">C1SCF055_LOCUS34236</name>
</gene>
<proteinExistence type="predicted"/>
<protein>
    <submittedName>
        <fullName evidence="2">Uncharacterized protein</fullName>
    </submittedName>
</protein>
<dbReference type="EMBL" id="CAMXCT010004401">
    <property type="protein sequence ID" value="CAI4008834.1"/>
    <property type="molecule type" value="Genomic_DNA"/>
</dbReference>
<feature type="non-terminal residue" evidence="2">
    <location>
        <position position="1"/>
    </location>
</feature>
<evidence type="ECO:0000313" key="2">
    <source>
        <dbReference type="EMBL" id="CAI4008834.1"/>
    </source>
</evidence>